<dbReference type="Pfam" id="PF01479">
    <property type="entry name" value="S4"/>
    <property type="match status" value="1"/>
</dbReference>
<name>A0ABW5BHF7_9PROT</name>
<proteinExistence type="inferred from homology"/>
<keyword evidence="8" id="KW-1185">Reference proteome</keyword>
<reference evidence="8" key="1">
    <citation type="journal article" date="2019" name="Int. J. Syst. Evol. Microbiol.">
        <title>The Global Catalogue of Microorganisms (GCM) 10K type strain sequencing project: providing services to taxonomists for standard genome sequencing and annotation.</title>
        <authorList>
            <consortium name="The Broad Institute Genomics Platform"/>
            <consortium name="The Broad Institute Genome Sequencing Center for Infectious Disease"/>
            <person name="Wu L."/>
            <person name="Ma J."/>
        </authorList>
    </citation>
    <scope>NUCLEOTIDE SEQUENCE [LARGE SCALE GENOMIC DNA]</scope>
    <source>
        <strain evidence="8">CGMCC 4.7192</strain>
    </source>
</reference>
<dbReference type="SMART" id="SM00363">
    <property type="entry name" value="S4"/>
    <property type="match status" value="1"/>
</dbReference>
<dbReference type="PIRSF" id="PIRSF016821">
    <property type="entry name" value="HSP15"/>
    <property type="match status" value="1"/>
</dbReference>
<evidence type="ECO:0000259" key="6">
    <source>
        <dbReference type="SMART" id="SM00363"/>
    </source>
</evidence>
<evidence type="ECO:0000256" key="1">
    <source>
        <dbReference type="ARBA" id="ARBA00008396"/>
    </source>
</evidence>
<dbReference type="Proteomes" id="UP001597294">
    <property type="component" value="Unassembled WGS sequence"/>
</dbReference>
<comment type="similarity">
    <text evidence="1">Belongs to the HSP15 family.</text>
</comment>
<dbReference type="EMBL" id="JBHUII010000001">
    <property type="protein sequence ID" value="MFD2204621.1"/>
    <property type="molecule type" value="Genomic_DNA"/>
</dbReference>
<evidence type="ECO:0000256" key="3">
    <source>
        <dbReference type="ARBA" id="ARBA00023125"/>
    </source>
</evidence>
<dbReference type="RefSeq" id="WP_380248388.1">
    <property type="nucleotide sequence ID" value="NZ_JBHUII010000001.1"/>
</dbReference>
<feature type="region of interest" description="Disordered" evidence="5">
    <location>
        <begin position="107"/>
        <end position="130"/>
    </location>
</feature>
<dbReference type="InterPro" id="IPR036986">
    <property type="entry name" value="S4_RNA-bd_sf"/>
</dbReference>
<organism evidence="7 8">
    <name type="scientific">Kiloniella antarctica</name>
    <dbReference type="NCBI Taxonomy" id="1550907"/>
    <lineage>
        <taxon>Bacteria</taxon>
        <taxon>Pseudomonadati</taxon>
        <taxon>Pseudomonadota</taxon>
        <taxon>Alphaproteobacteria</taxon>
        <taxon>Rhodospirillales</taxon>
        <taxon>Kiloniellaceae</taxon>
        <taxon>Kiloniella</taxon>
    </lineage>
</organism>
<feature type="domain" description="RNA-binding S4" evidence="6">
    <location>
        <begin position="9"/>
        <end position="74"/>
    </location>
</feature>
<comment type="caution">
    <text evidence="7">The sequence shown here is derived from an EMBL/GenBank/DDBJ whole genome shotgun (WGS) entry which is preliminary data.</text>
</comment>
<dbReference type="PROSITE" id="PS50889">
    <property type="entry name" value="S4"/>
    <property type="match status" value="1"/>
</dbReference>
<dbReference type="CDD" id="cd00165">
    <property type="entry name" value="S4"/>
    <property type="match status" value="1"/>
</dbReference>
<evidence type="ECO:0000256" key="4">
    <source>
        <dbReference type="PROSITE-ProRule" id="PRU00182"/>
    </source>
</evidence>
<dbReference type="SUPFAM" id="SSF55174">
    <property type="entry name" value="Alpha-L RNA-binding motif"/>
    <property type="match status" value="1"/>
</dbReference>
<dbReference type="InterPro" id="IPR002942">
    <property type="entry name" value="S4_RNA-bd"/>
</dbReference>
<evidence type="ECO:0000313" key="8">
    <source>
        <dbReference type="Proteomes" id="UP001597294"/>
    </source>
</evidence>
<protein>
    <submittedName>
        <fullName evidence="7">RNA-binding S4 domain-containing protein</fullName>
    </submittedName>
</protein>
<accession>A0ABW5BHF7</accession>
<gene>
    <name evidence="7" type="ORF">ACFSKO_03320</name>
</gene>
<feature type="compositionally biased region" description="Basic and acidic residues" evidence="5">
    <location>
        <begin position="120"/>
        <end position="130"/>
    </location>
</feature>
<keyword evidence="3" id="KW-0238">DNA-binding</keyword>
<keyword evidence="2 4" id="KW-0694">RNA-binding</keyword>
<evidence type="ECO:0000256" key="5">
    <source>
        <dbReference type="SAM" id="MobiDB-lite"/>
    </source>
</evidence>
<evidence type="ECO:0000313" key="7">
    <source>
        <dbReference type="EMBL" id="MFD2204621.1"/>
    </source>
</evidence>
<dbReference type="InterPro" id="IPR025708">
    <property type="entry name" value="HSP15"/>
</dbReference>
<sequence length="130" mass="14271">MAADTNETLRIDKWLWYARFFKTRTLASVVCNGGRVRVGGATVRKPSHLIRIEDVLTFSQGPNIRIVRILALGARRGPASEAQLLYEDLAPVERSATGSKAVVGGGVIRDLGAGRPTKKERRDTDKLRGE</sequence>
<evidence type="ECO:0000256" key="2">
    <source>
        <dbReference type="ARBA" id="ARBA00022884"/>
    </source>
</evidence>
<dbReference type="Gene3D" id="3.10.290.10">
    <property type="entry name" value="RNA-binding S4 domain"/>
    <property type="match status" value="1"/>
</dbReference>